<evidence type="ECO:0000313" key="2">
    <source>
        <dbReference type="EMBL" id="PIC45204.1"/>
    </source>
</evidence>
<comment type="caution">
    <text evidence="2">The sequence shown here is derived from an EMBL/GenBank/DDBJ whole genome shotgun (WGS) entry which is preliminary data.</text>
</comment>
<name>A0A2G5V099_9PELO</name>
<organism evidence="2 3">
    <name type="scientific">Caenorhabditis nigoni</name>
    <dbReference type="NCBI Taxonomy" id="1611254"/>
    <lineage>
        <taxon>Eukaryota</taxon>
        <taxon>Metazoa</taxon>
        <taxon>Ecdysozoa</taxon>
        <taxon>Nematoda</taxon>
        <taxon>Chromadorea</taxon>
        <taxon>Rhabditida</taxon>
        <taxon>Rhabditina</taxon>
        <taxon>Rhabditomorpha</taxon>
        <taxon>Rhabditoidea</taxon>
        <taxon>Rhabditidae</taxon>
        <taxon>Peloderinae</taxon>
        <taxon>Caenorhabditis</taxon>
    </lineage>
</organism>
<dbReference type="AlphaFoldDB" id="A0A2G5V099"/>
<gene>
    <name evidence="2" type="primary">Cnig_chr_II.g5304</name>
    <name evidence="2" type="ORF">B9Z55_005304</name>
</gene>
<keyword evidence="3" id="KW-1185">Reference proteome</keyword>
<evidence type="ECO:0000313" key="3">
    <source>
        <dbReference type="Proteomes" id="UP000230233"/>
    </source>
</evidence>
<reference evidence="3" key="1">
    <citation type="submission" date="2017-10" db="EMBL/GenBank/DDBJ databases">
        <title>Rapid genome shrinkage in a self-fertile nematode reveals novel sperm competition proteins.</title>
        <authorList>
            <person name="Yin D."/>
            <person name="Schwarz E.M."/>
            <person name="Thomas C.G."/>
            <person name="Felde R.L."/>
            <person name="Korf I.F."/>
            <person name="Cutter A.D."/>
            <person name="Schartner C.M."/>
            <person name="Ralston E.J."/>
            <person name="Meyer B.J."/>
            <person name="Haag E.S."/>
        </authorList>
    </citation>
    <scope>NUCLEOTIDE SEQUENCE [LARGE SCALE GENOMIC DNA]</scope>
    <source>
        <strain evidence="3">JU1422</strain>
    </source>
</reference>
<sequence length="128" mass="13953">MNRFILASFLLVTIFAVSQAALAQQQVKDGEKVELDSFKGVKAISRSVPAGEQVFHFDGEHKRSFVDAKGKKVESSNYEVKDGVLIIKKFTKADVGSYSEHNAKNIETKHADGSISAVPGLTLNISLE</sequence>
<dbReference type="PANTHER" id="PTHR35182">
    <property type="entry name" value="PROTEIN CBG13762"/>
    <property type="match status" value="1"/>
</dbReference>
<dbReference type="OrthoDB" id="5869021at2759"/>
<dbReference type="STRING" id="1611254.A0A2G5V099"/>
<feature type="signal peptide" evidence="1">
    <location>
        <begin position="1"/>
        <end position="20"/>
    </location>
</feature>
<proteinExistence type="predicted"/>
<evidence type="ECO:0000256" key="1">
    <source>
        <dbReference type="SAM" id="SignalP"/>
    </source>
</evidence>
<dbReference type="PANTHER" id="PTHR35182:SF1">
    <property type="entry name" value="COLD-SHOCK PROTEIN-RELATED"/>
    <property type="match status" value="1"/>
</dbReference>
<keyword evidence="1" id="KW-0732">Signal</keyword>
<accession>A0A2G5V099</accession>
<dbReference type="Proteomes" id="UP000230233">
    <property type="component" value="Chromosome II"/>
</dbReference>
<protein>
    <submittedName>
        <fullName evidence="2">Uncharacterized protein</fullName>
    </submittedName>
</protein>
<dbReference type="EMBL" id="PDUG01000002">
    <property type="protein sequence ID" value="PIC45204.1"/>
    <property type="molecule type" value="Genomic_DNA"/>
</dbReference>
<feature type="chain" id="PRO_5013915766" evidence="1">
    <location>
        <begin position="21"/>
        <end position="128"/>
    </location>
</feature>